<dbReference type="EMBL" id="OQ999763">
    <property type="protein sequence ID" value="WMI40134.1"/>
    <property type="molecule type" value="Viral_cRNA"/>
</dbReference>
<protein>
    <recommendedName>
        <fullName evidence="1">RNA-directed RNA polymerase</fullName>
        <ecNumber evidence="1">2.7.7.48</ecNumber>
    </recommendedName>
    <alternativeName>
        <fullName evidence="13">Replicase</fullName>
    </alternativeName>
    <alternativeName>
        <fullName evidence="12">Transcriptase</fullName>
    </alternativeName>
</protein>
<evidence type="ECO:0000256" key="13">
    <source>
        <dbReference type="ARBA" id="ARBA00031012"/>
    </source>
</evidence>
<keyword evidence="7" id="KW-0547">Nucleotide-binding</keyword>
<evidence type="ECO:0000256" key="3">
    <source>
        <dbReference type="ARBA" id="ARBA00022664"/>
    </source>
</evidence>
<evidence type="ECO:0000256" key="11">
    <source>
        <dbReference type="ARBA" id="ARBA00023268"/>
    </source>
</evidence>
<evidence type="ECO:0000313" key="15">
    <source>
        <dbReference type="EMBL" id="WMI40134.1"/>
    </source>
</evidence>
<dbReference type="PROSITE" id="PS50526">
    <property type="entry name" value="RDRP_SSRNA_NEG_NONSEG"/>
    <property type="match status" value="1"/>
</dbReference>
<sequence length="1928" mass="213214">MDNTELEEQYYPPEREMPYNLDSILSDIEMDTIMRVLHPDQPFPRLKSRPALRGAEVFVEQLRGIPSVAGLIATASRWTVYTTVAVIEAIIDDDPPRRSASIPNPEPVNLTLRTILSGLRSRGVILEDIEVSFSDQLKRIMKSVQRVRDCYDRTRRLRQPTQVRIGRWKVITCPGGVALESPTGLIVAPLSFFLAVLDACENIRNTSMCVETVNNPNGTSELTTGLVVAVARWQWSVIREYGVGGYSVAKAPEALAKTHISRLSGGDVAGIQPCHQNMVEKYAEKERGLGQSGQPLIHELERILLALTDHKAAIGIFGSFHFTGYPILDPIRCGATSLQSARRPDDSEPEAIMTTRNLLMHLVVKNFIAAQGRFPPLAFSERQTQLKTMYTHSLLNYHDGSVPLSDYDDVEFKKFLEFDYQDGYTDYLIDKACFEGRDLRQARYDGRPIPLYKTRLLEHFLQREGFDSRKLMEMYATRTFPADVRGARKVAKEKEYKVDSMGGGARLFVTQHPDFRWCAGVLNNNLKKTFFQYFPYTSMAMSQAQVLEFLQSATAPQTRLKKVLIDVDYSNWNARFLSAWMRIGGAVLNKAYGTPGFWGAIHDHFQEFEFGVAGFNMRVDSLENTSLRDRQESNFTTYYNDPTGNEGIAQREWTIWTCTMFYWALMGTRHSFTILGQGDNQVVVLTLVGVGDDALGAEVMDIMRRVEDYSARLNQTSKPEEFTYSTSMGMYGKVVYVNGYHEPCETKFAARISPACDELAPTFEDSCGAIMSGALATARSSESPLRCYALGLYHLLSFLSRAARSATNFAEALSPYCRELVRDPIAFCTAAFMTSQVGGLPIPSWSSFLWGNDADPLTQVISELRCTQTFCGSRGIAAHLLDDSSYTEVDPLSLLDNPYGLPLRLPSMATAVYRDAVVSHVASARNRDISELVALSEQSREPLAREVLLTQPCFPLIAADLVSISAVGRGAKVVAKFKAAGSLTGAVVTGRLQDEFRDRAQERAQRVLSLMASIIRRSRIPALPSQFGQRSDVVAVSLRNRWGLGTLHGMNAVAPLDYQIHYNLGPGVVAVIAPGRQRGVRGPWKAYMGSKTREKRLEPEFDIEEAPGLDDLRKLVLSATTGALSPELRRSYEMIAATRTDTPFEQLLRLFPTIEGGTPAHRYEPLSGGGRIAPIGTLGEFTWIKLNTDNVPGISGGLIDYQVPMQTFMSWVARVATWAPASAGRVVRISLSNEGLVPLQDIVRTARGELESVPRLRGNPLCMTPDLRVLSFSAAIPGQVIQSDQALQRPISVLAGAIFSQVTLRGRFDLAADLGTRVDLPDVAAFCAMGGRRVFSAMVVACGLGTVWGMSTIVGREQHRHHIDVLAHNVASAICDAVFEHIEHPEFDSSWLCRNDLLVFGTGSAASTSGRRTLAQSVARWSVERILDPQRFNTLWGSVIFPRVIRQHPYLLSTRFKLVGLIWAWTLSSPHTLFGQAKRLLARICHRIRDHYSGELLIDDHDLPSAHIVNQSFRHIIPETPHVLAAMDLADRDLVVLEGGVSSALRLLRQAQRPTRSTVAPVNPDLPSGGDVGTFTAEQSGSSLTFPYTLGPQLPGRTPSQVARDKFGRTYGRKSVAGHAWGPLLAQLSGPVLVVGTGAGGIQSYLAQLGVETLGFDLASTLPELQATSVRPLVPESEPGWECYYSSRVVEGSGDWFSEGAIVLRDNQWETVIIDIQSSSERHWLELLEPLITAAWRGTALVTMYLSRDEVDMTYSRLRASSGVHVQQVISVSQFSNELVVPIIFRLRVVGDIVLSDSGSLFHVTITRRMTPGEETRSLARRWQQLTSIASAGAVCATSAQDAIEQCTTLIDRAGASRASTSGGSLLHVARLYTVLAHLTLQRTDPFAAFDTRPRGWNNGHLYISGNDTTVEYILHKFGPRILTLIAQ</sequence>
<dbReference type="EC" id="2.7.7.48" evidence="1"/>
<dbReference type="GO" id="GO:0004482">
    <property type="term" value="F:mRNA 5'-cap (guanine-N7-)-methyltransferase activity"/>
    <property type="evidence" value="ECO:0007669"/>
    <property type="project" value="InterPro"/>
</dbReference>
<evidence type="ECO:0000256" key="2">
    <source>
        <dbReference type="ARBA" id="ARBA00022484"/>
    </source>
</evidence>
<keyword evidence="3" id="KW-0507">mRNA processing</keyword>
<keyword evidence="11" id="KW-0511">Multifunctional enzyme</keyword>
<organism evidence="15">
    <name type="scientific">Rhizoctonia cerealis phyllomonavirus</name>
    <dbReference type="NCBI Taxonomy" id="3068671"/>
    <lineage>
        <taxon>Viruses</taxon>
        <taxon>Riboviria</taxon>
        <taxon>Orthornavirae</taxon>
        <taxon>Negarnaviricota</taxon>
        <taxon>Haploviricotina</taxon>
        <taxon>Monjiviricetes</taxon>
        <taxon>Mononegavirales</taxon>
        <taxon>Mymonaviridae</taxon>
        <taxon>Phyllomonavirus</taxon>
    </lineage>
</organism>
<keyword evidence="10" id="KW-0506">mRNA capping</keyword>
<feature type="domain" description="RdRp catalytic" evidence="14">
    <location>
        <begin position="561"/>
        <end position="739"/>
    </location>
</feature>
<evidence type="ECO:0000259" key="14">
    <source>
        <dbReference type="PROSITE" id="PS50526"/>
    </source>
</evidence>
<proteinExistence type="predicted"/>
<reference evidence="15" key="1">
    <citation type="journal article" date="2023" name="Microbiol. Spectr.">
        <title>Extreme Diversity of Mycoviruses Present in Single Strains of Rhizoctonia cerealis, the Pathogen of Wheat Sharp Eyespot.</title>
        <authorList>
            <person name="Li W."/>
            <person name="Sun H."/>
            <person name="Cao S."/>
            <person name="Zhang A."/>
            <person name="Zhang H."/>
            <person name="Shu Y."/>
            <person name="Chen H."/>
        </authorList>
    </citation>
    <scope>NUCLEOTIDE SEQUENCE</scope>
    <source>
        <strain evidence="15">RcPhV-10125-2</strain>
    </source>
</reference>
<evidence type="ECO:0000256" key="8">
    <source>
        <dbReference type="ARBA" id="ARBA00022840"/>
    </source>
</evidence>
<evidence type="ECO:0000256" key="9">
    <source>
        <dbReference type="ARBA" id="ARBA00022953"/>
    </source>
</evidence>
<keyword evidence="6" id="KW-0548">Nucleotidyltransferase</keyword>
<keyword evidence="4" id="KW-0808">Transferase</keyword>
<dbReference type="GO" id="GO:0003968">
    <property type="term" value="F:RNA-directed RNA polymerase activity"/>
    <property type="evidence" value="ECO:0007669"/>
    <property type="project" value="UniProtKB-KW"/>
</dbReference>
<reference evidence="15" key="2">
    <citation type="submission" date="2023-05" db="EMBL/GenBank/DDBJ databases">
        <authorList>
            <person name="Li W."/>
        </authorList>
    </citation>
    <scope>NUCLEOTIDE SEQUENCE</scope>
    <source>
        <strain evidence="15">RcPhV-10125-2</strain>
    </source>
</reference>
<dbReference type="InterPro" id="IPR014023">
    <property type="entry name" value="Mononeg_RNA_pol_cat"/>
</dbReference>
<evidence type="ECO:0000256" key="7">
    <source>
        <dbReference type="ARBA" id="ARBA00022741"/>
    </source>
</evidence>
<dbReference type="Pfam" id="PF00946">
    <property type="entry name" value="Mononeg_RNA_pol"/>
    <property type="match status" value="1"/>
</dbReference>
<evidence type="ECO:0000256" key="4">
    <source>
        <dbReference type="ARBA" id="ARBA00022679"/>
    </source>
</evidence>
<keyword evidence="8" id="KW-0067">ATP-binding</keyword>
<evidence type="ECO:0000256" key="1">
    <source>
        <dbReference type="ARBA" id="ARBA00012494"/>
    </source>
</evidence>
<keyword evidence="9" id="KW-0693">Viral RNA replication</keyword>
<evidence type="ECO:0000256" key="5">
    <source>
        <dbReference type="ARBA" id="ARBA00022691"/>
    </source>
</evidence>
<keyword evidence="2 15" id="KW-0696">RNA-directed RNA polymerase</keyword>
<evidence type="ECO:0000256" key="10">
    <source>
        <dbReference type="ARBA" id="ARBA00023042"/>
    </source>
</evidence>
<dbReference type="GO" id="GO:0005524">
    <property type="term" value="F:ATP binding"/>
    <property type="evidence" value="ECO:0007669"/>
    <property type="project" value="UniProtKB-KW"/>
</dbReference>
<evidence type="ECO:0000256" key="6">
    <source>
        <dbReference type="ARBA" id="ARBA00022695"/>
    </source>
</evidence>
<accession>A0AA51GH34</accession>
<keyword evidence="5" id="KW-0949">S-adenosyl-L-methionine</keyword>
<evidence type="ECO:0000256" key="12">
    <source>
        <dbReference type="ARBA" id="ARBA00030436"/>
    </source>
</evidence>
<name>A0AA51GH34_9MONO</name>